<evidence type="ECO:0000259" key="5">
    <source>
        <dbReference type="PROSITE" id="PS51898"/>
    </source>
</evidence>
<dbReference type="Gene3D" id="1.10.443.10">
    <property type="entry name" value="Intergrase catalytic core"/>
    <property type="match status" value="1"/>
</dbReference>
<dbReference type="Pfam" id="PF24624">
    <property type="entry name" value="Int_N"/>
    <property type="match status" value="1"/>
</dbReference>
<accession>A0ABV7FED3</accession>
<keyword evidence="8" id="KW-1185">Reference proteome</keyword>
<evidence type="ECO:0000256" key="3">
    <source>
        <dbReference type="ARBA" id="ARBA00023172"/>
    </source>
</evidence>
<keyword evidence="2 4" id="KW-0238">DNA-binding</keyword>
<dbReference type="PROSITE" id="PS51898">
    <property type="entry name" value="TYR_RECOMBINASE"/>
    <property type="match status" value="1"/>
</dbReference>
<dbReference type="EMBL" id="JBHRTF010000004">
    <property type="protein sequence ID" value="MFC3115976.1"/>
    <property type="molecule type" value="Genomic_DNA"/>
</dbReference>
<dbReference type="InterPro" id="IPR002104">
    <property type="entry name" value="Integrase_catalytic"/>
</dbReference>
<dbReference type="Pfam" id="PF00589">
    <property type="entry name" value="Phage_integrase"/>
    <property type="match status" value="1"/>
</dbReference>
<evidence type="ECO:0000256" key="1">
    <source>
        <dbReference type="ARBA" id="ARBA00022908"/>
    </source>
</evidence>
<evidence type="ECO:0000313" key="8">
    <source>
        <dbReference type="Proteomes" id="UP001595555"/>
    </source>
</evidence>
<evidence type="ECO:0000256" key="2">
    <source>
        <dbReference type="ARBA" id="ARBA00023125"/>
    </source>
</evidence>
<evidence type="ECO:0000259" key="6">
    <source>
        <dbReference type="PROSITE" id="PS51900"/>
    </source>
</evidence>
<dbReference type="Gene3D" id="1.10.150.130">
    <property type="match status" value="1"/>
</dbReference>
<dbReference type="InterPro" id="IPR050090">
    <property type="entry name" value="Tyrosine_recombinase_XerCD"/>
</dbReference>
<proteinExistence type="predicted"/>
<dbReference type="PROSITE" id="PS51900">
    <property type="entry name" value="CB"/>
    <property type="match status" value="1"/>
</dbReference>
<dbReference type="InterPro" id="IPR044068">
    <property type="entry name" value="CB"/>
</dbReference>
<dbReference type="PANTHER" id="PTHR30349">
    <property type="entry name" value="PHAGE INTEGRASE-RELATED"/>
    <property type="match status" value="1"/>
</dbReference>
<name>A0ABV7FED3_9GAMM</name>
<dbReference type="CDD" id="cd00796">
    <property type="entry name" value="INT_Rci_Hp1_C"/>
    <property type="match status" value="1"/>
</dbReference>
<protein>
    <submittedName>
        <fullName evidence="7">Tyrosine-type recombinase/integrase</fullName>
    </submittedName>
</protein>
<feature type="domain" description="Core-binding (CB)" evidence="6">
    <location>
        <begin position="56"/>
        <end position="134"/>
    </location>
</feature>
<evidence type="ECO:0000256" key="4">
    <source>
        <dbReference type="PROSITE-ProRule" id="PRU01248"/>
    </source>
</evidence>
<organism evidence="7 8">
    <name type="scientific">Cellvibrio fontiphilus</name>
    <dbReference type="NCBI Taxonomy" id="1815559"/>
    <lineage>
        <taxon>Bacteria</taxon>
        <taxon>Pseudomonadati</taxon>
        <taxon>Pseudomonadota</taxon>
        <taxon>Gammaproteobacteria</taxon>
        <taxon>Cellvibrionales</taxon>
        <taxon>Cellvibrionaceae</taxon>
        <taxon>Cellvibrio</taxon>
    </lineage>
</organism>
<keyword evidence="3" id="KW-0233">DNA recombination</keyword>
<feature type="domain" description="Tyr recombinase" evidence="5">
    <location>
        <begin position="156"/>
        <end position="319"/>
    </location>
</feature>
<dbReference type="RefSeq" id="WP_378118807.1">
    <property type="nucleotide sequence ID" value="NZ_JBHRTF010000004.1"/>
</dbReference>
<dbReference type="PANTHER" id="PTHR30349:SF93">
    <property type="entry name" value="FELS-2 PROPHAGE PROTEIN"/>
    <property type="match status" value="1"/>
</dbReference>
<sequence length="328" mass="37229">MIKKLPDGRYKLDFYPAGAKGPRIQRIGTKKELKSLQAQFELDYQRAPDRFTVDKRRLSDLVNLWYAVHGSTLRDARYRLSRTIAVCDALGDPTIDKFTAADFSRYRERRLNEVSVSTVNHETRYLRAVFAELIRLDQFHGKNPLATIRTFAERERELSFLSAEQIPVLLAECDKSSNNHCGAVARLCLATGARWSEANNLSPSNLLDDRVIFSDTKNGRIRVVPIKPALAVDLRNVAYPVGQRLFSSCKGAFRKAVERSGIELPDGQLTHVLRHTFASHFLINGGDILALQRILGHSDLKVTMRYAHLAPDYMARVRDLSPDLIFYL</sequence>
<dbReference type="SUPFAM" id="SSF56349">
    <property type="entry name" value="DNA breaking-rejoining enzymes"/>
    <property type="match status" value="1"/>
</dbReference>
<evidence type="ECO:0000313" key="7">
    <source>
        <dbReference type="EMBL" id="MFC3115976.1"/>
    </source>
</evidence>
<gene>
    <name evidence="7" type="ORF">ACFODX_10435</name>
</gene>
<comment type="caution">
    <text evidence="7">The sequence shown here is derived from an EMBL/GenBank/DDBJ whole genome shotgun (WGS) entry which is preliminary data.</text>
</comment>
<dbReference type="InterPro" id="IPR010998">
    <property type="entry name" value="Integrase_recombinase_N"/>
</dbReference>
<dbReference type="InterPro" id="IPR011010">
    <property type="entry name" value="DNA_brk_join_enz"/>
</dbReference>
<dbReference type="InterPro" id="IPR013762">
    <property type="entry name" value="Integrase-like_cat_sf"/>
</dbReference>
<dbReference type="InterPro" id="IPR057084">
    <property type="entry name" value="Int_N"/>
</dbReference>
<reference evidence="8" key="1">
    <citation type="journal article" date="2019" name="Int. J. Syst. Evol. Microbiol.">
        <title>The Global Catalogue of Microorganisms (GCM) 10K type strain sequencing project: providing services to taxonomists for standard genome sequencing and annotation.</title>
        <authorList>
            <consortium name="The Broad Institute Genomics Platform"/>
            <consortium name="The Broad Institute Genome Sequencing Center for Infectious Disease"/>
            <person name="Wu L."/>
            <person name="Ma J."/>
        </authorList>
    </citation>
    <scope>NUCLEOTIDE SEQUENCE [LARGE SCALE GENOMIC DNA]</scope>
    <source>
        <strain evidence="8">KCTC 52237</strain>
    </source>
</reference>
<keyword evidence="1" id="KW-0229">DNA integration</keyword>
<dbReference type="Proteomes" id="UP001595555">
    <property type="component" value="Unassembled WGS sequence"/>
</dbReference>